<dbReference type="Gene3D" id="2.30.30.40">
    <property type="entry name" value="SH3 Domains"/>
    <property type="match status" value="1"/>
</dbReference>
<dbReference type="Pfam" id="PF01584">
    <property type="entry name" value="CheW"/>
    <property type="match status" value="1"/>
</dbReference>
<gene>
    <name evidence="17" type="ORF">EIP75_06750</name>
</gene>
<dbReference type="InterPro" id="IPR004358">
    <property type="entry name" value="Sig_transdc_His_kin-like_C"/>
</dbReference>
<dbReference type="PANTHER" id="PTHR43395:SF8">
    <property type="entry name" value="HISTIDINE KINASE"/>
    <property type="match status" value="1"/>
</dbReference>
<evidence type="ECO:0000256" key="10">
    <source>
        <dbReference type="PROSITE-ProRule" id="PRU00169"/>
    </source>
</evidence>
<evidence type="ECO:0000256" key="4">
    <source>
        <dbReference type="ARBA" id="ARBA00022553"/>
    </source>
</evidence>
<keyword evidence="18" id="KW-1185">Reference proteome</keyword>
<dbReference type="PRINTS" id="PR00344">
    <property type="entry name" value="BCTRLSENSOR"/>
</dbReference>
<organism evidence="17 18">
    <name type="scientific">Aquabacterium soli</name>
    <dbReference type="NCBI Taxonomy" id="2493092"/>
    <lineage>
        <taxon>Bacteria</taxon>
        <taxon>Pseudomonadati</taxon>
        <taxon>Pseudomonadota</taxon>
        <taxon>Betaproteobacteria</taxon>
        <taxon>Burkholderiales</taxon>
        <taxon>Aquabacterium</taxon>
    </lineage>
</organism>
<feature type="modified residue" description="Phosphohistidine" evidence="9">
    <location>
        <position position="1430"/>
    </location>
</feature>
<dbReference type="InterPro" id="IPR008207">
    <property type="entry name" value="Sig_transdc_His_kin_Hpt_dom"/>
</dbReference>
<dbReference type="SUPFAM" id="SSF47226">
    <property type="entry name" value="Histidine-containing phosphotransfer domain, HPT domain"/>
    <property type="match status" value="3"/>
</dbReference>
<dbReference type="InterPro" id="IPR004105">
    <property type="entry name" value="CheA-like_dim"/>
</dbReference>
<evidence type="ECO:0000313" key="17">
    <source>
        <dbReference type="EMBL" id="RRS05250.1"/>
    </source>
</evidence>
<evidence type="ECO:0000259" key="15">
    <source>
        <dbReference type="PROSITE" id="PS50851"/>
    </source>
</evidence>
<dbReference type="SMART" id="SM00260">
    <property type="entry name" value="CheW"/>
    <property type="match status" value="1"/>
</dbReference>
<evidence type="ECO:0000259" key="13">
    <source>
        <dbReference type="PROSITE" id="PS50109"/>
    </source>
</evidence>
<evidence type="ECO:0000313" key="18">
    <source>
        <dbReference type="Proteomes" id="UP000269265"/>
    </source>
</evidence>
<dbReference type="InterPro" id="IPR003594">
    <property type="entry name" value="HATPase_dom"/>
</dbReference>
<dbReference type="SUPFAM" id="SSF50341">
    <property type="entry name" value="CheW-like"/>
    <property type="match status" value="1"/>
</dbReference>
<dbReference type="PROSITE" id="PS50851">
    <property type="entry name" value="CHEW"/>
    <property type="match status" value="1"/>
</dbReference>
<feature type="domain" description="CheW-like" evidence="15">
    <location>
        <begin position="1904"/>
        <end position="2039"/>
    </location>
</feature>
<dbReference type="SMART" id="SM00387">
    <property type="entry name" value="HATPase_c"/>
    <property type="match status" value="1"/>
</dbReference>
<keyword evidence="7" id="KW-0902">Two-component regulatory system</keyword>
<dbReference type="Proteomes" id="UP000269265">
    <property type="component" value="Unassembled WGS sequence"/>
</dbReference>
<evidence type="ECO:0000259" key="16">
    <source>
        <dbReference type="PROSITE" id="PS50894"/>
    </source>
</evidence>
<keyword evidence="6 17" id="KW-0418">Kinase</keyword>
<dbReference type="SMART" id="SM00448">
    <property type="entry name" value="REC"/>
    <property type="match status" value="1"/>
</dbReference>
<keyword evidence="11" id="KW-0175">Coiled coil</keyword>
<dbReference type="GO" id="GO:0000155">
    <property type="term" value="F:phosphorelay sensor kinase activity"/>
    <property type="evidence" value="ECO:0007669"/>
    <property type="project" value="InterPro"/>
</dbReference>
<dbReference type="SUPFAM" id="SSF52172">
    <property type="entry name" value="CheY-like"/>
    <property type="match status" value="1"/>
</dbReference>
<feature type="modified residue" description="Phosphohistidine" evidence="9">
    <location>
        <position position="783"/>
    </location>
</feature>
<dbReference type="Pfam" id="PF02518">
    <property type="entry name" value="HATPase_c"/>
    <property type="match status" value="1"/>
</dbReference>
<evidence type="ECO:0000256" key="9">
    <source>
        <dbReference type="PROSITE-ProRule" id="PRU00110"/>
    </source>
</evidence>
<dbReference type="InterPro" id="IPR036061">
    <property type="entry name" value="CheW-like_dom_sf"/>
</dbReference>
<feature type="domain" description="Histidine kinase" evidence="13">
    <location>
        <begin position="1704"/>
        <end position="1902"/>
    </location>
</feature>
<dbReference type="InterPro" id="IPR058661">
    <property type="entry name" value="FimL_2nd"/>
</dbReference>
<comment type="function">
    <text evidence="8">Involved in the transmission of sensory signals from the chemoreceptors to the flagellar motors. CheA is autophosphorylated; it can transfer its phosphate group to either CheB or CheY.</text>
</comment>
<dbReference type="Gene3D" id="3.30.565.10">
    <property type="entry name" value="Histidine kinase-like ATPase, C-terminal domain"/>
    <property type="match status" value="1"/>
</dbReference>
<keyword evidence="4 10" id="KW-0597">Phosphoprotein</keyword>
<evidence type="ECO:0000256" key="11">
    <source>
        <dbReference type="SAM" id="Coils"/>
    </source>
</evidence>
<feature type="region of interest" description="Disordered" evidence="12">
    <location>
        <begin position="1289"/>
        <end position="1325"/>
    </location>
</feature>
<feature type="coiled-coil region" evidence="11">
    <location>
        <begin position="1610"/>
        <end position="1644"/>
    </location>
</feature>
<feature type="domain" description="HPt" evidence="16">
    <location>
        <begin position="1132"/>
        <end position="1235"/>
    </location>
</feature>
<dbReference type="CDD" id="cd00088">
    <property type="entry name" value="HPT"/>
    <property type="match status" value="2"/>
</dbReference>
<keyword evidence="5" id="KW-0808">Transferase</keyword>
<dbReference type="PROSITE" id="PS50109">
    <property type="entry name" value="HIS_KIN"/>
    <property type="match status" value="1"/>
</dbReference>
<dbReference type="InterPro" id="IPR011006">
    <property type="entry name" value="CheY-like_superfamily"/>
</dbReference>
<dbReference type="Pfam" id="PF01627">
    <property type="entry name" value="Hpt"/>
    <property type="match status" value="3"/>
</dbReference>
<evidence type="ECO:0000256" key="6">
    <source>
        <dbReference type="ARBA" id="ARBA00022777"/>
    </source>
</evidence>
<dbReference type="Pfam" id="PF00072">
    <property type="entry name" value="Response_reg"/>
    <property type="match status" value="1"/>
</dbReference>
<feature type="modified residue" description="Phosphohistidine" evidence="9">
    <location>
        <position position="1179"/>
    </location>
</feature>
<dbReference type="CDD" id="cd17546">
    <property type="entry name" value="REC_hyHK_CKI1_RcsC-like"/>
    <property type="match status" value="1"/>
</dbReference>
<dbReference type="InterPro" id="IPR005467">
    <property type="entry name" value="His_kinase_dom"/>
</dbReference>
<dbReference type="RefSeq" id="WP_125242469.1">
    <property type="nucleotide sequence ID" value="NZ_RSED01000004.1"/>
</dbReference>
<dbReference type="PROSITE" id="PS50110">
    <property type="entry name" value="RESPONSE_REGULATORY"/>
    <property type="match status" value="1"/>
</dbReference>
<feature type="domain" description="HPt" evidence="16">
    <location>
        <begin position="1383"/>
        <end position="1496"/>
    </location>
</feature>
<evidence type="ECO:0000256" key="5">
    <source>
        <dbReference type="ARBA" id="ARBA00022679"/>
    </source>
</evidence>
<feature type="modified residue" description="4-aspartylphosphate" evidence="10">
    <location>
        <position position="2125"/>
    </location>
</feature>
<dbReference type="Pfam" id="PF26379">
    <property type="entry name" value="FimL_2nd"/>
    <property type="match status" value="1"/>
</dbReference>
<dbReference type="Gene3D" id="3.40.50.2300">
    <property type="match status" value="1"/>
</dbReference>
<dbReference type="SMART" id="SM01231">
    <property type="entry name" value="H-kinase_dim"/>
    <property type="match status" value="1"/>
</dbReference>
<feature type="region of interest" description="Disordered" evidence="12">
    <location>
        <begin position="997"/>
        <end position="1033"/>
    </location>
</feature>
<feature type="compositionally biased region" description="Low complexity" evidence="12">
    <location>
        <begin position="944"/>
        <end position="956"/>
    </location>
</feature>
<comment type="caution">
    <text evidence="17">The sequence shown here is derived from an EMBL/GenBank/DDBJ whole genome shotgun (WGS) entry which is preliminary data.</text>
</comment>
<accession>A0A3R8S3K3</accession>
<dbReference type="PROSITE" id="PS50894">
    <property type="entry name" value="HPT"/>
    <property type="match status" value="3"/>
</dbReference>
<dbReference type="OrthoDB" id="9803176at2"/>
<dbReference type="InterPro" id="IPR036641">
    <property type="entry name" value="HPT_dom_sf"/>
</dbReference>
<reference evidence="17 18" key="1">
    <citation type="submission" date="2018-12" db="EMBL/GenBank/DDBJ databases">
        <title>The whole draft genome of Aquabacterium sp. SJQ9.</title>
        <authorList>
            <person name="Sun L."/>
            <person name="Gao X."/>
            <person name="Chen W."/>
            <person name="Huang K."/>
        </authorList>
    </citation>
    <scope>NUCLEOTIDE SEQUENCE [LARGE SCALE GENOMIC DNA]</scope>
    <source>
        <strain evidence="17 18">SJQ9</strain>
    </source>
</reference>
<protein>
    <recommendedName>
        <fullName evidence="3">Chemotaxis protein CheA</fullName>
        <ecNumber evidence="2">2.7.13.3</ecNumber>
    </recommendedName>
</protein>
<feature type="domain" description="Response regulatory" evidence="14">
    <location>
        <begin position="2076"/>
        <end position="2192"/>
    </location>
</feature>
<comment type="catalytic activity">
    <reaction evidence="1">
        <text>ATP + protein L-histidine = ADP + protein N-phospho-L-histidine.</text>
        <dbReference type="EC" id="2.7.13.3"/>
    </reaction>
</comment>
<proteinExistence type="predicted"/>
<dbReference type="SMART" id="SM00073">
    <property type="entry name" value="HPT"/>
    <property type="match status" value="2"/>
</dbReference>
<name>A0A3R8S3K3_9BURK</name>
<dbReference type="GO" id="GO:0006935">
    <property type="term" value="P:chemotaxis"/>
    <property type="evidence" value="ECO:0007669"/>
    <property type="project" value="InterPro"/>
</dbReference>
<dbReference type="GO" id="GO:0005737">
    <property type="term" value="C:cytoplasm"/>
    <property type="evidence" value="ECO:0007669"/>
    <property type="project" value="InterPro"/>
</dbReference>
<dbReference type="SUPFAM" id="SSF55874">
    <property type="entry name" value="ATPase domain of HSP90 chaperone/DNA topoisomerase II/histidine kinase"/>
    <property type="match status" value="1"/>
</dbReference>
<evidence type="ECO:0000256" key="12">
    <source>
        <dbReference type="SAM" id="MobiDB-lite"/>
    </source>
</evidence>
<feature type="domain" description="HPt" evidence="16">
    <location>
        <begin position="736"/>
        <end position="840"/>
    </location>
</feature>
<evidence type="ECO:0000256" key="1">
    <source>
        <dbReference type="ARBA" id="ARBA00000085"/>
    </source>
</evidence>
<dbReference type="InterPro" id="IPR036890">
    <property type="entry name" value="HATPase_C_sf"/>
</dbReference>
<feature type="region of interest" description="Disordered" evidence="12">
    <location>
        <begin position="944"/>
        <end position="979"/>
    </location>
</feature>
<dbReference type="FunFam" id="3.30.565.10:FF:000016">
    <property type="entry name" value="Chemotaxis protein CheA, putative"/>
    <property type="match status" value="1"/>
</dbReference>
<dbReference type="EC" id="2.7.13.3" evidence="2"/>
<evidence type="ECO:0000256" key="3">
    <source>
        <dbReference type="ARBA" id="ARBA00021495"/>
    </source>
</evidence>
<evidence type="ECO:0000259" key="14">
    <source>
        <dbReference type="PROSITE" id="PS50110"/>
    </source>
</evidence>
<dbReference type="InterPro" id="IPR051315">
    <property type="entry name" value="Bact_Chemotaxis_CheA"/>
</dbReference>
<evidence type="ECO:0000256" key="2">
    <source>
        <dbReference type="ARBA" id="ARBA00012438"/>
    </source>
</evidence>
<dbReference type="InterPro" id="IPR002545">
    <property type="entry name" value="CheW-lke_dom"/>
</dbReference>
<evidence type="ECO:0000256" key="7">
    <source>
        <dbReference type="ARBA" id="ARBA00023012"/>
    </source>
</evidence>
<dbReference type="PANTHER" id="PTHR43395">
    <property type="entry name" value="SENSOR HISTIDINE KINASE CHEA"/>
    <property type="match status" value="1"/>
</dbReference>
<dbReference type="InterPro" id="IPR001789">
    <property type="entry name" value="Sig_transdc_resp-reg_receiver"/>
</dbReference>
<dbReference type="Gene3D" id="1.20.120.160">
    <property type="entry name" value="HPT domain"/>
    <property type="match status" value="3"/>
</dbReference>
<sequence length="2203" mass="237101">MDSPQATPMSDDLSALAWVHEEVRKSLEAAHKALHRCLKEAEATGFSDVDALDPAILRSARQQIHQGVGALELAGLPAGALLLRASEALVQRFVARPQSLNEEAIKAIEAASFALLDLMRRRLAGKPVSALALFPQYEALMEQSGSELARPSDLWVQEWPPVSLDVPLAAPADAVPRRVDDQAVAEFETTLLQLLKGAPVAQAQRLVDLCGQLAADAQARQAHREAATWVLACGFLEALAGARLPLSLHVKRVLSALLSQLRNLVRQPGMPSDRLAHELLFFCAQAEPEPGADAGASSGTGVLDRLREAFRLRSHQQVDLVQSALGRFDPAWVGQAAKRVVSAKDAWSSVAGGELLRLNGLREPFALVADSIRRLYPDGDALGQALLEAVDATVASGAAPGAALAMEVATSLLYLEASLDEAEFEHPAERERVQRLAQRLQAVSAGQPPEPLEPWMEGLYRQVSDRQTIGSVVQELRSSLGECEKRIDQFFRDHEHVTPLVEVPSQLQSMKGVLAVLGLDAAAHAVSRMRADVEALLAPGADLLQAANSGVHDRLASNLGAVGFLVDMLAVQPGLAKHLFVFNADTGLLSPIMGRAPQPQPDIDPIEVMARPAEQVERVHSQEVAETLAESVVRADVPLADLSDELQHLADTPLVQDQPSLAASLANAQAALDRAAATDDQVEQQQARDEAVAALNDFVQSVTEPVGVDTPIDVLPEPLPQAPLVPERPAAPEATGLEEDDEMRDIFIEEAREVIGDARTAVAGLSRTPDDVGLLTTVRRAFHTLKGSSRMVGLGDFGEAAWAYEQLYNTWLASQVPASDELMGLSIEALTHLERWVDAITARQDRGWSPAGLVRAAEALRQDGRRETIVAPDVPSVAEAALPADAPADLPAELPEPVELVLPEHAEPLVELPELPPEIELIEVSLVDDDAVAREAEAQALAATAAANDTPPLTDTVADVFSPPEVEPPAHAGDPVEAPPLLEEAVDRLVLNLREDEASRDAVSETTPAEQTPAFEDTAPPVFSDTLTYEEGPPLDVALPEALSDEPLPTDQIEMIDIGEAIEMPADPADTADVTGGLDLAEPDFALDLPDEPAAETISLDLSEPEPALDTAPEPLVEGGLSDDEQVKVIGPLRISIPLFNIYLNEADEQSRRLSMQLGEWALEWHHRSIGDETIALAHSLAGNSGTVGYTELSRLARALEHALARSQSSGRGDEASATLFSDAAEEIRRLLHQFAAGFLKSPPEDLLQRLEHYEPSEALRADVANRQHLRLVRTDGDEALDVDAADAGEPALSDDPAEPPFEQAPEVQAPDEPVPQASVPPDDAQSEVVDVPLDSLPQQTVSLGLPEIKPFEPLPEEPASEHLVRAVGTDVDLGPDADIESVDAIDADLFPIFEEEALELLPQLAGDMRQWVQHPERQDLATACMRTLHTFKGGARLAGAMRLGELAHRMESAIERLIAGDQADPADLEALQARSDVLAEVFESLQRRDLSVQQDLAQLPASLVAPGTGDMAPAYDGLVRDAGDSALADLPSAQVGPASTQAQDGQALSAVPIDWSSVRTDFQPGAQAGADAVAASSIAAVRVRPRLLDRLVNHAGEVSIARTRLSAQMQQMRGSVGDLTENLDRLRQQLRDIELQAETQLSTRMEAARASQQNFDPLEFDRYTRFQELTRMMAESVNDVATVQRGLVRNLESAEDQLAAQSRLTRDLQDDLLRTRMVEFEGLSDRLYRVVRQAAKETGKQVRLDLVGGHTEVDRGVLDRMAGAFEHLLRNSVTHGIEAPASRQAQGKEPMGTIIVAVHQEGNEVAIEFRDDGAGLDLERIRRKAEAQQLLVPGAEASEADLAQLIFTPGFSTAESVTELAGRGIGMDVVRAEVNAMGGRIETATAAGQGTSFKLILPLTTAVTKVVMVRCGDLVVSIPTNLVELVRRARAEEIEHAYASGTLPYADLTLPFFWFGALLQHSPRGLAEGRSLPVVVVRSAQQRVALHVDEVLGNQDVVVKNLGPQLSRVPGLAGMTLLASGAVALIYNPVALATVYGAQAQTWSRQARVAEAGAPADQVDAARSPAALEAPAAPLVLVVDDSLTVRRVTQRLLTREGYRVTLAKDGLEALEKMAEEIPLVVLSDIEMPRMDGFDLARNLRGDERWKNVPIVMITSRIAQKHRDYAAELGVNHYLGKPYSEEELVSLVARYTHAALSQQDAEG</sequence>
<evidence type="ECO:0000256" key="8">
    <source>
        <dbReference type="ARBA" id="ARBA00035100"/>
    </source>
</evidence>
<dbReference type="EMBL" id="RSED01000004">
    <property type="protein sequence ID" value="RRS05250.1"/>
    <property type="molecule type" value="Genomic_DNA"/>
</dbReference>